<dbReference type="GeneID" id="126881508"/>
<keyword evidence="7 8" id="KW-0503">Monooxygenase</keyword>
<dbReference type="SUPFAM" id="SSF48264">
    <property type="entry name" value="Cytochrome P450"/>
    <property type="match status" value="1"/>
</dbReference>
<evidence type="ECO:0000313" key="10">
    <source>
        <dbReference type="Proteomes" id="UP001652700"/>
    </source>
</evidence>
<dbReference type="PRINTS" id="PR00385">
    <property type="entry name" value="P450"/>
</dbReference>
<dbReference type="InterPro" id="IPR002401">
    <property type="entry name" value="Cyt_P450_E_grp-I"/>
</dbReference>
<evidence type="ECO:0000256" key="4">
    <source>
        <dbReference type="ARBA" id="ARBA00022723"/>
    </source>
</evidence>
<keyword evidence="5 8" id="KW-0560">Oxidoreductase</keyword>
<dbReference type="InterPro" id="IPR036396">
    <property type="entry name" value="Cyt_P450_sf"/>
</dbReference>
<dbReference type="InterPro" id="IPR001128">
    <property type="entry name" value="Cyt_P450"/>
</dbReference>
<dbReference type="CDD" id="cd20628">
    <property type="entry name" value="CYP4"/>
    <property type="match status" value="1"/>
</dbReference>
<dbReference type="Gene3D" id="1.10.630.10">
    <property type="entry name" value="Cytochrome P450"/>
    <property type="match status" value="1"/>
</dbReference>
<evidence type="ECO:0000313" key="9">
    <source>
        <dbReference type="EnsemblMetazoa" id="XP_050501758.1"/>
    </source>
</evidence>
<dbReference type="InterPro" id="IPR050196">
    <property type="entry name" value="Cytochrome_P450_Monoox"/>
</dbReference>
<keyword evidence="10" id="KW-1185">Reference proteome</keyword>
<evidence type="ECO:0000256" key="2">
    <source>
        <dbReference type="ARBA" id="ARBA00010617"/>
    </source>
</evidence>
<dbReference type="Pfam" id="PF00067">
    <property type="entry name" value="p450"/>
    <property type="match status" value="1"/>
</dbReference>
<evidence type="ECO:0008006" key="11">
    <source>
        <dbReference type="Google" id="ProtNLM"/>
    </source>
</evidence>
<evidence type="ECO:0000256" key="7">
    <source>
        <dbReference type="ARBA" id="ARBA00023033"/>
    </source>
</evidence>
<sequence length="504" mass="58008">MILLVFTIIFSILLICFVTLAYIKQRTFRDFPGPEPNLFLGNCHMILFKPLYKYMDMLTELHDIYGPVMRLHDGPISTIFVVKDVKLIEHILGSTKQINKGKQYQYLHKWLSTGLLTSTGTKWKQRRKILTPAFHFSILENFVDVFETNGNVFIDILKKEVDKPSIDITSFVSLCTLDIICEASMGYKLNSQVTKTSAYVRSVKEVCKIFAMNQYSMVSQFLYPLTLNYFLEKRAIKVLHAHTDNIIQQRITERIKCVNVKNDVYESSHKTGIDEFNQKKRLAFLDLLLECTIDGKPLSRLDIREEVDTFMFEGHDTVSSAISFALYSLANNPEVQKKAYEEQKSLFADFKTAKPTVANLNDMKYLELVIKETLRIYPAVPYIGRELSEDLEYDGKVLPKGVTVALLIFLVHRDPENFPNPLKFDPERFKDTHGTNPYMYIPFSAGPRNCIGQRFAMLEMKSTLSKVIRNFELYPSASQKKLQLSPETILVSKNGVCISLKNRL</sequence>
<protein>
    <recommendedName>
        <fullName evidence="11">Cytochrome P450 4d2-like</fullName>
    </recommendedName>
</protein>
<dbReference type="InterPro" id="IPR017972">
    <property type="entry name" value="Cyt_P450_CS"/>
</dbReference>
<dbReference type="RefSeq" id="XP_050501758.1">
    <property type="nucleotide sequence ID" value="XM_050645801.1"/>
</dbReference>
<evidence type="ECO:0000256" key="6">
    <source>
        <dbReference type="ARBA" id="ARBA00023004"/>
    </source>
</evidence>
<reference evidence="9" key="1">
    <citation type="submission" date="2025-05" db="UniProtKB">
        <authorList>
            <consortium name="EnsemblMetazoa"/>
        </authorList>
    </citation>
    <scope>IDENTIFICATION</scope>
</reference>
<dbReference type="EnsemblMetazoa" id="XM_050645801.1">
    <property type="protein sequence ID" value="XP_050501758.1"/>
    <property type="gene ID" value="LOC126881508"/>
</dbReference>
<comment type="similarity">
    <text evidence="2 8">Belongs to the cytochrome P450 family.</text>
</comment>
<dbReference type="Proteomes" id="UP001652700">
    <property type="component" value="Unplaced"/>
</dbReference>
<accession>A0ABM5JUZ2</accession>
<dbReference type="PANTHER" id="PTHR24291">
    <property type="entry name" value="CYTOCHROME P450 FAMILY 4"/>
    <property type="match status" value="1"/>
</dbReference>
<evidence type="ECO:0000256" key="3">
    <source>
        <dbReference type="ARBA" id="ARBA00022617"/>
    </source>
</evidence>
<evidence type="ECO:0000256" key="5">
    <source>
        <dbReference type="ARBA" id="ARBA00023002"/>
    </source>
</evidence>
<keyword evidence="4 8" id="KW-0479">Metal-binding</keyword>
<proteinExistence type="inferred from homology"/>
<dbReference type="PANTHER" id="PTHR24291:SF187">
    <property type="entry name" value="CYTOCHROME P450 4AE1-RELATED"/>
    <property type="match status" value="1"/>
</dbReference>
<dbReference type="PROSITE" id="PS00086">
    <property type="entry name" value="CYTOCHROME_P450"/>
    <property type="match status" value="1"/>
</dbReference>
<evidence type="ECO:0000256" key="8">
    <source>
        <dbReference type="RuleBase" id="RU000461"/>
    </source>
</evidence>
<comment type="cofactor">
    <cofactor evidence="1">
        <name>heme</name>
        <dbReference type="ChEBI" id="CHEBI:30413"/>
    </cofactor>
</comment>
<keyword evidence="3 8" id="KW-0349">Heme</keyword>
<organism evidence="9 10">
    <name type="scientific">Diabrotica virgifera virgifera</name>
    <name type="common">western corn rootworm</name>
    <dbReference type="NCBI Taxonomy" id="50390"/>
    <lineage>
        <taxon>Eukaryota</taxon>
        <taxon>Metazoa</taxon>
        <taxon>Ecdysozoa</taxon>
        <taxon>Arthropoda</taxon>
        <taxon>Hexapoda</taxon>
        <taxon>Insecta</taxon>
        <taxon>Pterygota</taxon>
        <taxon>Neoptera</taxon>
        <taxon>Endopterygota</taxon>
        <taxon>Coleoptera</taxon>
        <taxon>Polyphaga</taxon>
        <taxon>Cucujiformia</taxon>
        <taxon>Chrysomeloidea</taxon>
        <taxon>Chrysomelidae</taxon>
        <taxon>Galerucinae</taxon>
        <taxon>Diabroticina</taxon>
        <taxon>Diabroticites</taxon>
        <taxon>Diabrotica</taxon>
    </lineage>
</organism>
<evidence type="ECO:0000256" key="1">
    <source>
        <dbReference type="ARBA" id="ARBA00001971"/>
    </source>
</evidence>
<name>A0ABM5JUZ2_DIAVI</name>
<dbReference type="PRINTS" id="PR00463">
    <property type="entry name" value="EP450I"/>
</dbReference>
<keyword evidence="6 8" id="KW-0408">Iron</keyword>